<sequence>MMNIFNINNEQLITTHRINPCSIPCIEYNSSLSIVSAPHLSKRIYHYQWTPSNIQPPSTPKRHSSSLVEFLGLKNKNEPNPTNEILPDFERGPELVNSISTAPLNSAATKIVSVAIHQDRIATVNRQGRIALYALNGTTAAKVNTMLFTSDLHQELVESEEKYSREDDDLSDGYDFVRSRLAMGSMGLVYGGRSGSLWWLDFGCR</sequence>
<dbReference type="OrthoDB" id="3219396at2759"/>
<dbReference type="EMBL" id="PJQM01006928">
    <property type="protein sequence ID" value="RCH78887.1"/>
    <property type="molecule type" value="Genomic_DNA"/>
</dbReference>
<protein>
    <submittedName>
        <fullName evidence="1">Uncharacterized protein</fullName>
    </submittedName>
</protein>
<proteinExistence type="predicted"/>
<keyword evidence="2" id="KW-1185">Reference proteome</keyword>
<dbReference type="AlphaFoldDB" id="A0A367IMG5"/>
<evidence type="ECO:0000313" key="1">
    <source>
        <dbReference type="EMBL" id="RCH78887.1"/>
    </source>
</evidence>
<accession>A0A367IMG5</accession>
<dbReference type="Proteomes" id="UP000253551">
    <property type="component" value="Unassembled WGS sequence"/>
</dbReference>
<dbReference type="STRING" id="4846.A0A367IMG5"/>
<organism evidence="1 2">
    <name type="scientific">Rhizopus stolonifer</name>
    <name type="common">Rhizopus nigricans</name>
    <dbReference type="NCBI Taxonomy" id="4846"/>
    <lineage>
        <taxon>Eukaryota</taxon>
        <taxon>Fungi</taxon>
        <taxon>Fungi incertae sedis</taxon>
        <taxon>Mucoromycota</taxon>
        <taxon>Mucoromycotina</taxon>
        <taxon>Mucoromycetes</taxon>
        <taxon>Mucorales</taxon>
        <taxon>Mucorineae</taxon>
        <taxon>Rhizopodaceae</taxon>
        <taxon>Rhizopus</taxon>
    </lineage>
</organism>
<reference evidence="1 2" key="1">
    <citation type="journal article" date="2018" name="G3 (Bethesda)">
        <title>Phylogenetic and Phylogenomic Definition of Rhizopus Species.</title>
        <authorList>
            <person name="Gryganskyi A.P."/>
            <person name="Golan J."/>
            <person name="Dolatabadi S."/>
            <person name="Mondo S."/>
            <person name="Robb S."/>
            <person name="Idnurm A."/>
            <person name="Muszewska A."/>
            <person name="Steczkiewicz K."/>
            <person name="Masonjones S."/>
            <person name="Liao H.L."/>
            <person name="Gajdeczka M.T."/>
            <person name="Anike F."/>
            <person name="Vuek A."/>
            <person name="Anishchenko I.M."/>
            <person name="Voigt K."/>
            <person name="de Hoog G.S."/>
            <person name="Smith M.E."/>
            <person name="Heitman J."/>
            <person name="Vilgalys R."/>
            <person name="Stajich J.E."/>
        </authorList>
    </citation>
    <scope>NUCLEOTIDE SEQUENCE [LARGE SCALE GENOMIC DNA]</scope>
    <source>
        <strain evidence="1 2">LSU 92-RS-03</strain>
    </source>
</reference>
<gene>
    <name evidence="1" type="ORF">CU098_005180</name>
</gene>
<evidence type="ECO:0000313" key="2">
    <source>
        <dbReference type="Proteomes" id="UP000253551"/>
    </source>
</evidence>
<comment type="caution">
    <text evidence="1">The sequence shown here is derived from an EMBL/GenBank/DDBJ whole genome shotgun (WGS) entry which is preliminary data.</text>
</comment>
<name>A0A367IMG5_RHIST</name>